<reference evidence="2 3" key="1">
    <citation type="submission" date="2015-11" db="EMBL/GenBank/DDBJ databases">
        <title>Genomes and virulence difference between two physiological races of Phytophthora nicotianae.</title>
        <authorList>
            <person name="Liu H."/>
            <person name="Ma X."/>
            <person name="Yu H."/>
            <person name="Fang D."/>
            <person name="Li Y."/>
            <person name="Wang X."/>
            <person name="Wang W."/>
            <person name="Dong Y."/>
            <person name="Xiao B."/>
        </authorList>
    </citation>
    <scope>NUCLEOTIDE SEQUENCE [LARGE SCALE GENOMIC DNA]</scope>
    <source>
        <strain evidence="3">race 0</strain>
    </source>
</reference>
<feature type="compositionally biased region" description="Polar residues" evidence="1">
    <location>
        <begin position="37"/>
        <end position="55"/>
    </location>
</feature>
<dbReference type="OrthoDB" id="129764at2759"/>
<sequence>MVHLTHSSLHWKLRCIADSDDENISPNTVVHHKAETKATTSSQSTENEPAASSQNVEEDLESTATAKRTPDSEMDALEASYAKSKRLRAVKATTALKTKLEMLETSSSAASGSMLETILLLREENERKAELRRQEEDQRRRDEAAAPEARYQAEKTEAEERRRQDRLDNEDRARRNKEEARARTQEHVLLIGTLIKKP</sequence>
<gene>
    <name evidence="2" type="ORF">AM587_10005118</name>
</gene>
<dbReference type="Proteomes" id="UP000052943">
    <property type="component" value="Unassembled WGS sequence"/>
</dbReference>
<feature type="region of interest" description="Disordered" evidence="1">
    <location>
        <begin position="21"/>
        <end position="74"/>
    </location>
</feature>
<feature type="compositionally biased region" description="Basic and acidic residues" evidence="1">
    <location>
        <begin position="151"/>
        <end position="186"/>
    </location>
</feature>
<feature type="compositionally biased region" description="Basic and acidic residues" evidence="1">
    <location>
        <begin position="129"/>
        <end position="144"/>
    </location>
</feature>
<accession>A0A0W8B348</accession>
<evidence type="ECO:0000256" key="1">
    <source>
        <dbReference type="SAM" id="MobiDB-lite"/>
    </source>
</evidence>
<feature type="region of interest" description="Disordered" evidence="1">
    <location>
        <begin position="129"/>
        <end position="198"/>
    </location>
</feature>
<dbReference type="AlphaFoldDB" id="A0A0W8B348"/>
<evidence type="ECO:0000313" key="2">
    <source>
        <dbReference type="EMBL" id="KUF66064.1"/>
    </source>
</evidence>
<name>A0A0W8B348_PHYNI</name>
<proteinExistence type="predicted"/>
<dbReference type="PANTHER" id="PTHR34409">
    <property type="entry name" value="SET DOMAIN-CONTAINING PROTEIN"/>
    <property type="match status" value="1"/>
</dbReference>
<dbReference type="PANTHER" id="PTHR34409:SF1">
    <property type="entry name" value="MYB-LIKE DOMAIN-CONTAINING PROTEIN"/>
    <property type="match status" value="1"/>
</dbReference>
<protein>
    <submittedName>
        <fullName evidence="2">Uncharacterized protein</fullName>
    </submittedName>
</protein>
<dbReference type="EMBL" id="LNFO01006091">
    <property type="protein sequence ID" value="KUF66064.1"/>
    <property type="molecule type" value="Genomic_DNA"/>
</dbReference>
<evidence type="ECO:0000313" key="3">
    <source>
        <dbReference type="Proteomes" id="UP000052943"/>
    </source>
</evidence>
<comment type="caution">
    <text evidence="2">The sequence shown here is derived from an EMBL/GenBank/DDBJ whole genome shotgun (WGS) entry which is preliminary data.</text>
</comment>
<organism evidence="2 3">
    <name type="scientific">Phytophthora nicotianae</name>
    <name type="common">Potato buckeye rot agent</name>
    <name type="synonym">Phytophthora parasitica</name>
    <dbReference type="NCBI Taxonomy" id="4792"/>
    <lineage>
        <taxon>Eukaryota</taxon>
        <taxon>Sar</taxon>
        <taxon>Stramenopiles</taxon>
        <taxon>Oomycota</taxon>
        <taxon>Peronosporomycetes</taxon>
        <taxon>Peronosporales</taxon>
        <taxon>Peronosporaceae</taxon>
        <taxon>Phytophthora</taxon>
    </lineage>
</organism>